<keyword evidence="2" id="KW-0812">Transmembrane</keyword>
<dbReference type="Proteomes" id="UP001165135">
    <property type="component" value="Unassembled WGS sequence"/>
</dbReference>
<protein>
    <submittedName>
        <fullName evidence="3">Uncharacterized protein</fullName>
    </submittedName>
</protein>
<dbReference type="RefSeq" id="WP_285633003.1">
    <property type="nucleotide sequence ID" value="NZ_BSTJ01000014.1"/>
</dbReference>
<feature type="region of interest" description="Disordered" evidence="1">
    <location>
        <begin position="25"/>
        <end position="44"/>
    </location>
</feature>
<sequence length="91" mass="9698">MPREAEKRAGRLPENLRARLIDDTTAAARHYGPPTPPGGLNPATAGLYERVTTGTFAIGFVNAMQTTLVACAVVLLAAALFCLLFSPQEKE</sequence>
<evidence type="ECO:0000313" key="4">
    <source>
        <dbReference type="Proteomes" id="UP001165135"/>
    </source>
</evidence>
<feature type="transmembrane region" description="Helical" evidence="2">
    <location>
        <begin position="63"/>
        <end position="85"/>
    </location>
</feature>
<evidence type="ECO:0000313" key="3">
    <source>
        <dbReference type="EMBL" id="GLY80276.1"/>
    </source>
</evidence>
<evidence type="ECO:0000256" key="1">
    <source>
        <dbReference type="SAM" id="MobiDB-lite"/>
    </source>
</evidence>
<keyword evidence="2" id="KW-1133">Transmembrane helix</keyword>
<dbReference type="EMBL" id="BSTJ01000014">
    <property type="protein sequence ID" value="GLY80276.1"/>
    <property type="molecule type" value="Genomic_DNA"/>
</dbReference>
<organism evidence="3 4">
    <name type="scientific">Actinoallomurus iriomotensis</name>
    <dbReference type="NCBI Taxonomy" id="478107"/>
    <lineage>
        <taxon>Bacteria</taxon>
        <taxon>Bacillati</taxon>
        <taxon>Actinomycetota</taxon>
        <taxon>Actinomycetes</taxon>
        <taxon>Streptosporangiales</taxon>
        <taxon>Thermomonosporaceae</taxon>
        <taxon>Actinoallomurus</taxon>
    </lineage>
</organism>
<dbReference type="AlphaFoldDB" id="A0A9W6RPW5"/>
<reference evidence="3" key="1">
    <citation type="submission" date="2023-03" db="EMBL/GenBank/DDBJ databases">
        <title>Actinoallomurus iriomotensis NBRC 103681.</title>
        <authorList>
            <person name="Ichikawa N."/>
            <person name="Sato H."/>
            <person name="Tonouchi N."/>
        </authorList>
    </citation>
    <scope>NUCLEOTIDE SEQUENCE</scope>
    <source>
        <strain evidence="3">NBRC 103681</strain>
    </source>
</reference>
<accession>A0A9W6RPW5</accession>
<keyword evidence="2" id="KW-0472">Membrane</keyword>
<gene>
    <name evidence="3" type="ORF">Airi01_085430</name>
</gene>
<comment type="caution">
    <text evidence="3">The sequence shown here is derived from an EMBL/GenBank/DDBJ whole genome shotgun (WGS) entry which is preliminary data.</text>
</comment>
<proteinExistence type="predicted"/>
<name>A0A9W6RPW5_9ACTN</name>
<evidence type="ECO:0000256" key="2">
    <source>
        <dbReference type="SAM" id="Phobius"/>
    </source>
</evidence>